<dbReference type="WBParaSite" id="nRc.2.0.1.t31876-RA">
    <property type="protein sequence ID" value="nRc.2.0.1.t31876-RA"/>
    <property type="gene ID" value="nRc.2.0.1.g31876"/>
</dbReference>
<name>A0A915JZE7_ROMCU</name>
<protein>
    <submittedName>
        <fullName evidence="3">Uncharacterized protein</fullName>
    </submittedName>
</protein>
<evidence type="ECO:0000313" key="2">
    <source>
        <dbReference type="Proteomes" id="UP000887565"/>
    </source>
</evidence>
<organism evidence="2 3">
    <name type="scientific">Romanomermis culicivorax</name>
    <name type="common">Nematode worm</name>
    <dbReference type="NCBI Taxonomy" id="13658"/>
    <lineage>
        <taxon>Eukaryota</taxon>
        <taxon>Metazoa</taxon>
        <taxon>Ecdysozoa</taxon>
        <taxon>Nematoda</taxon>
        <taxon>Enoplea</taxon>
        <taxon>Dorylaimia</taxon>
        <taxon>Mermithida</taxon>
        <taxon>Mermithoidea</taxon>
        <taxon>Mermithidae</taxon>
        <taxon>Romanomermis</taxon>
    </lineage>
</organism>
<feature type="compositionally biased region" description="Polar residues" evidence="1">
    <location>
        <begin position="1"/>
        <end position="10"/>
    </location>
</feature>
<sequence length="117" mass="13245">MQSVVENLSPSVREPIQNETSRNDQVGSENGEPKIIKPAEKFGFFQAERTTKVHGIEECNLMLKNQFPDNLFKKHKSGEAFFGQINLLCVWFPTLVWHGNHQKDSGTNQLFGLAGTR</sequence>
<dbReference type="Proteomes" id="UP000887565">
    <property type="component" value="Unplaced"/>
</dbReference>
<reference evidence="3" key="1">
    <citation type="submission" date="2022-11" db="UniProtKB">
        <authorList>
            <consortium name="WormBaseParasite"/>
        </authorList>
    </citation>
    <scope>IDENTIFICATION</scope>
</reference>
<accession>A0A915JZE7</accession>
<evidence type="ECO:0000313" key="3">
    <source>
        <dbReference type="WBParaSite" id="nRc.2.0.1.t31876-RA"/>
    </source>
</evidence>
<evidence type="ECO:0000256" key="1">
    <source>
        <dbReference type="SAM" id="MobiDB-lite"/>
    </source>
</evidence>
<keyword evidence="2" id="KW-1185">Reference proteome</keyword>
<feature type="compositionally biased region" description="Polar residues" evidence="1">
    <location>
        <begin position="17"/>
        <end position="28"/>
    </location>
</feature>
<proteinExistence type="predicted"/>
<dbReference type="AlphaFoldDB" id="A0A915JZE7"/>
<feature type="region of interest" description="Disordered" evidence="1">
    <location>
        <begin position="1"/>
        <end position="35"/>
    </location>
</feature>